<feature type="compositionally biased region" description="Polar residues" evidence="1">
    <location>
        <begin position="1"/>
        <end position="21"/>
    </location>
</feature>
<organism evidence="2 3">
    <name type="scientific">Paenibacillus agilis</name>
    <dbReference type="NCBI Taxonomy" id="3020863"/>
    <lineage>
        <taxon>Bacteria</taxon>
        <taxon>Bacillati</taxon>
        <taxon>Bacillota</taxon>
        <taxon>Bacilli</taxon>
        <taxon>Bacillales</taxon>
        <taxon>Paenibacillaceae</taxon>
        <taxon>Paenibacillus</taxon>
    </lineage>
</organism>
<dbReference type="Proteomes" id="UP000318102">
    <property type="component" value="Unassembled WGS sequence"/>
</dbReference>
<evidence type="ECO:0000313" key="2">
    <source>
        <dbReference type="EMBL" id="TVX94429.1"/>
    </source>
</evidence>
<accession>A0A559J3H1</accession>
<evidence type="ECO:0000313" key="3">
    <source>
        <dbReference type="Proteomes" id="UP000318102"/>
    </source>
</evidence>
<evidence type="ECO:0000256" key="1">
    <source>
        <dbReference type="SAM" id="MobiDB-lite"/>
    </source>
</evidence>
<protein>
    <submittedName>
        <fullName evidence="2">DUF2524 domain-containing protein</fullName>
    </submittedName>
</protein>
<dbReference type="RefSeq" id="WP_144991534.1">
    <property type="nucleotide sequence ID" value="NZ_VNJK01000001.1"/>
</dbReference>
<feature type="region of interest" description="Disordered" evidence="1">
    <location>
        <begin position="1"/>
        <end position="22"/>
    </location>
</feature>
<keyword evidence="3" id="KW-1185">Reference proteome</keyword>
<dbReference type="OrthoDB" id="2626605at2"/>
<comment type="caution">
    <text evidence="2">The sequence shown here is derived from an EMBL/GenBank/DDBJ whole genome shotgun (WGS) entry which is preliminary data.</text>
</comment>
<reference evidence="2 3" key="1">
    <citation type="submission" date="2019-07" db="EMBL/GenBank/DDBJ databases">
        <authorList>
            <person name="Kim J."/>
        </authorList>
    </citation>
    <scope>NUCLEOTIDE SEQUENCE [LARGE SCALE GENOMIC DNA]</scope>
    <source>
        <strain evidence="2 3">N4</strain>
    </source>
</reference>
<name>A0A559J3H1_9BACL</name>
<gene>
    <name evidence="2" type="ORF">FPZ44_16035</name>
</gene>
<proteinExistence type="predicted"/>
<dbReference type="EMBL" id="VNJK01000001">
    <property type="protein sequence ID" value="TVX94429.1"/>
    <property type="molecule type" value="Genomic_DNA"/>
</dbReference>
<sequence length="69" mass="7921">MTENFSSQFDLNSDYDCSQANHDVPQLKEQLASLKSQYPDPAASSQPIQDQLNHVENQLHFIKNKCRLN</sequence>
<dbReference type="AlphaFoldDB" id="A0A559J3H1"/>